<comment type="caution">
    <text evidence="12">The sequence shown here is derived from an EMBL/GenBank/DDBJ whole genome shotgun (WGS) entry which is preliminary data.</text>
</comment>
<evidence type="ECO:0000256" key="8">
    <source>
        <dbReference type="PROSITE-ProRule" id="PRU01031"/>
    </source>
</evidence>
<dbReference type="Gene3D" id="2.80.10.50">
    <property type="match status" value="1"/>
</dbReference>
<feature type="region of interest" description="Disordered" evidence="9">
    <location>
        <begin position="237"/>
        <end position="302"/>
    </location>
</feature>
<dbReference type="SMART" id="SM00458">
    <property type="entry name" value="RICIN"/>
    <property type="match status" value="1"/>
</dbReference>
<feature type="compositionally biased region" description="Gly residues" evidence="9">
    <location>
        <begin position="244"/>
        <end position="272"/>
    </location>
</feature>
<name>A0ABQ5YG55_9NEIS</name>
<feature type="binding site" evidence="8">
    <location>
        <position position="585"/>
    </location>
    <ligand>
        <name>Zn(2+)</name>
        <dbReference type="ChEBI" id="CHEBI:29105"/>
        <note>catalytic</note>
    </ligand>
</feature>
<dbReference type="PANTHER" id="PTHR39540">
    <property type="match status" value="1"/>
</dbReference>
<dbReference type="Pfam" id="PF10462">
    <property type="entry name" value="Peptidase_M66"/>
    <property type="match status" value="1"/>
</dbReference>
<evidence type="ECO:0000313" key="13">
    <source>
        <dbReference type="Proteomes" id="UP001156706"/>
    </source>
</evidence>
<dbReference type="InterPro" id="IPR019503">
    <property type="entry name" value="Peptidase_M66_dom"/>
</dbReference>
<evidence type="ECO:0000256" key="2">
    <source>
        <dbReference type="ARBA" id="ARBA00018800"/>
    </source>
</evidence>
<dbReference type="InterPro" id="IPR022218">
    <property type="entry name" value="TagA_dom"/>
</dbReference>
<proteinExistence type="inferred from homology"/>
<evidence type="ECO:0000256" key="3">
    <source>
        <dbReference type="ARBA" id="ARBA00022670"/>
    </source>
</evidence>
<reference evidence="13" key="1">
    <citation type="journal article" date="2019" name="Int. J. Syst. Evol. Microbiol.">
        <title>The Global Catalogue of Microorganisms (GCM) 10K type strain sequencing project: providing services to taxonomists for standard genome sequencing and annotation.</title>
        <authorList>
            <consortium name="The Broad Institute Genomics Platform"/>
            <consortium name="The Broad Institute Genome Sequencing Center for Infectious Disease"/>
            <person name="Wu L."/>
            <person name="Ma J."/>
        </authorList>
    </citation>
    <scope>NUCLEOTIDE SEQUENCE [LARGE SCALE GENOMIC DNA]</scope>
    <source>
        <strain evidence="13">NBRC 110044</strain>
    </source>
</reference>
<keyword evidence="3 8" id="KW-0645">Protease</keyword>
<dbReference type="PROSITE" id="PS50231">
    <property type="entry name" value="RICIN_B_LECTIN"/>
    <property type="match status" value="1"/>
</dbReference>
<dbReference type="InterPro" id="IPR035992">
    <property type="entry name" value="Ricin_B-like_lectins"/>
</dbReference>
<feature type="binding site" evidence="8">
    <location>
        <position position="595"/>
    </location>
    <ligand>
        <name>Zn(2+)</name>
        <dbReference type="ChEBI" id="CHEBI:29105"/>
        <note>catalytic</note>
    </ligand>
</feature>
<dbReference type="EMBL" id="BSOG01000001">
    <property type="protein sequence ID" value="GLR12286.1"/>
    <property type="molecule type" value="Genomic_DNA"/>
</dbReference>
<accession>A0ABQ5YG55</accession>
<evidence type="ECO:0000313" key="12">
    <source>
        <dbReference type="EMBL" id="GLR12286.1"/>
    </source>
</evidence>
<feature type="domain" description="Peptidase M66" evidence="11">
    <location>
        <begin position="434"/>
        <end position="700"/>
    </location>
</feature>
<dbReference type="RefSeq" id="WP_284195415.1">
    <property type="nucleotide sequence ID" value="NZ_BSOG01000001.1"/>
</dbReference>
<sequence>MTYLQRPIRRALLASLIATAFQAPAMAFECQTPMYAKSGRLCLPAVNVSAGSWVDQYDALLTLVPGSDPMRFRLEQGKLTTDRPGMAVLNLHDGKLLIPALSVDLGSGMQVMEAELALLAGVEPIEFVLSNAKAGPLVPNPAEIAIQDGKLLLPDVVTTLGEKGAVRRLRGVFAASSESGVLKLRLLDHGEATTTSRPALYSVADGNLVVPALRLDGKLVRALFAPDREGWTLHASTELAEPQPGGGEGGGDGDGGGTGGGTGGGNGGGTGGSEPNPASYLSTPRLGAHDVDAGGKPRSLRNDLKGSLTAMVQFGQSHTIQPQGNRALNLPTLVAQRAALLLVSPASEVKSLKVRVTINGQDKGSYALKHPNLIPRSDYADNSGREDVLYSRRAWTVTLPWELVQPGMALQFEDEQGRNGTLEADQIEMAAPAEMVIHSLRLGMLTDAPVSDDHYMLTQPAKAAADYFQTVPLARLTLAHYETMKLDKVMVASGEIYTTASKDQGGTYDGDMRENVAKAQVSTGINLANFGIASARMNQSNPHVYNRRTLHHAQGLYANGVQGHGLSGGNGMATLYSSWGNELSHELGHSYELGHYPGADFSDPVTDQKLMHASHHSESGWGYIAYRDRMRANLHWSWAYGDGKSDINGKPFGQSFAGLYLYNRDAMAGGEVVSALSRYTHHTGYSALRIQDHLTLGRYRYPSHVARPVPDASYPSGYKSWSVALGKYIDTRQANPAFNYLAPSKVGVPVFTLLGGYNPANAAQNLIYPAFRSNYGNVFKLPEPDLNAASRQCWMAISYRDGKLQRVSLDPSDGVKQFQINLEEAATPTEAKLTCRQAGQETVLFRQSIPTGLPPMPAPAIVGQEAGYEVLRKQEMAELDGQLQALAGQSVPLLPAEAAAKLAGWGTQLQGLGASASKVAERIAAQRAAAQEIDAFLNRYRTELGQGSQDHKRQLAELLRRTGLAESSERLLPQGGRLTIHGGKCLKLDTAAYPPLPVTVPAASCSNEPEQQWFSDARGAIHNRARPELCLSSDGSWAKAVTMAPCSLAATGQVWRQQADGHIQYGPNTGRVLDLATGPNHLVLYSQHSGSNQLFSPLPVSASAAVVLLPSEQIARLYDLRMN</sequence>
<dbReference type="Proteomes" id="UP001156706">
    <property type="component" value="Unassembled WGS sequence"/>
</dbReference>
<feature type="active site" evidence="8">
    <location>
        <position position="586"/>
    </location>
</feature>
<evidence type="ECO:0000256" key="1">
    <source>
        <dbReference type="ARBA" id="ARBA00005693"/>
    </source>
</evidence>
<keyword evidence="10" id="KW-0732">Signal</keyword>
<evidence type="ECO:0000256" key="5">
    <source>
        <dbReference type="ARBA" id="ARBA00022801"/>
    </source>
</evidence>
<dbReference type="SUPFAM" id="SSF50370">
    <property type="entry name" value="Ricin B-like lectins"/>
    <property type="match status" value="1"/>
</dbReference>
<organism evidence="12 13">
    <name type="scientific">Chitinimonas prasina</name>
    <dbReference type="NCBI Taxonomy" id="1434937"/>
    <lineage>
        <taxon>Bacteria</taxon>
        <taxon>Pseudomonadati</taxon>
        <taxon>Pseudomonadota</taxon>
        <taxon>Betaproteobacteria</taxon>
        <taxon>Neisseriales</taxon>
        <taxon>Chitinibacteraceae</taxon>
        <taxon>Chitinimonas</taxon>
    </lineage>
</organism>
<evidence type="ECO:0000256" key="4">
    <source>
        <dbReference type="ARBA" id="ARBA00022723"/>
    </source>
</evidence>
<comment type="similarity">
    <text evidence="1">Belongs to the dictomallein family.</text>
</comment>
<feature type="chain" id="PRO_5047046429" description="Dictomallein" evidence="10">
    <location>
        <begin position="28"/>
        <end position="1123"/>
    </location>
</feature>
<evidence type="ECO:0000256" key="6">
    <source>
        <dbReference type="ARBA" id="ARBA00022833"/>
    </source>
</evidence>
<feature type="signal peptide" evidence="10">
    <location>
        <begin position="1"/>
        <end position="27"/>
    </location>
</feature>
<evidence type="ECO:0000256" key="10">
    <source>
        <dbReference type="SAM" id="SignalP"/>
    </source>
</evidence>
<feature type="binding site" evidence="8">
    <location>
        <position position="589"/>
    </location>
    <ligand>
        <name>Zn(2+)</name>
        <dbReference type="ChEBI" id="CHEBI:29105"/>
        <note>catalytic</note>
    </ligand>
</feature>
<evidence type="ECO:0000259" key="11">
    <source>
        <dbReference type="PROSITE" id="PS51694"/>
    </source>
</evidence>
<dbReference type="InterPro" id="IPR000772">
    <property type="entry name" value="Ricin_B_lectin"/>
</dbReference>
<comment type="cofactor">
    <cofactor evidence="8">
        <name>Zn(2+)</name>
        <dbReference type="ChEBI" id="CHEBI:29105"/>
    </cofactor>
    <text evidence="8">Binds 1 zinc ion per subunit.</text>
</comment>
<dbReference type="PANTHER" id="PTHR39540:SF1">
    <property type="entry name" value="DICTOMALLEIN-1-RELATED"/>
    <property type="match status" value="1"/>
</dbReference>
<evidence type="ECO:0000256" key="7">
    <source>
        <dbReference type="ARBA" id="ARBA00023049"/>
    </source>
</evidence>
<gene>
    <name evidence="12" type="ORF">GCM10007907_10760</name>
</gene>
<dbReference type="InterPro" id="IPR051256">
    <property type="entry name" value="Dictomallein"/>
</dbReference>
<feature type="compositionally biased region" description="Basic and acidic residues" evidence="9">
    <location>
        <begin position="287"/>
        <end position="302"/>
    </location>
</feature>
<keyword evidence="13" id="KW-1185">Reference proteome</keyword>
<dbReference type="Pfam" id="PF12561">
    <property type="entry name" value="TagA"/>
    <property type="match status" value="1"/>
</dbReference>
<keyword evidence="7 8" id="KW-0482">Metalloprotease</keyword>
<protein>
    <recommendedName>
        <fullName evidence="2">Dictomallein</fullName>
    </recommendedName>
</protein>
<evidence type="ECO:0000256" key="9">
    <source>
        <dbReference type="SAM" id="MobiDB-lite"/>
    </source>
</evidence>
<keyword evidence="5 8" id="KW-0378">Hydrolase</keyword>
<dbReference type="PROSITE" id="PS51694">
    <property type="entry name" value="PEPTIDASE_M66"/>
    <property type="match status" value="1"/>
</dbReference>
<keyword evidence="6 8" id="KW-0862">Zinc</keyword>
<dbReference type="Pfam" id="PF00652">
    <property type="entry name" value="Ricin_B_lectin"/>
    <property type="match status" value="1"/>
</dbReference>
<keyword evidence="4 8" id="KW-0479">Metal-binding</keyword>